<evidence type="ECO:0000259" key="3">
    <source>
        <dbReference type="PROSITE" id="PS50040"/>
    </source>
</evidence>
<sequence>MPKAELRRHHLSPVICQTLDQNRESKLVSDNRFSRSDSKGGDGGGVVFVTNHRVGSGKEERVRTAISRCQQTVQNGLKGRYYSLADPRSPSEIVIHDRQDRHDRRGSKEMDLDHIKKNFQVERIIADTLSKGLEVIEYLVKLQGLSYVEATCMNKVGGFLQRMDLVRKYAFGKMLIIGNETPFKIKGLWLFSGLEIPNFVMDRCYGMEL</sequence>
<dbReference type="InterPro" id="IPR036433">
    <property type="entry name" value="EF1B_G_C_sf"/>
</dbReference>
<keyword evidence="5" id="KW-1185">Reference proteome</keyword>
<dbReference type="Proteomes" id="UP001206925">
    <property type="component" value="Unassembled WGS sequence"/>
</dbReference>
<feature type="compositionally biased region" description="Basic and acidic residues" evidence="2">
    <location>
        <begin position="26"/>
        <end position="40"/>
    </location>
</feature>
<dbReference type="EMBL" id="JAMZMK010010779">
    <property type="protein sequence ID" value="KAI7730451.1"/>
    <property type="molecule type" value="Genomic_DNA"/>
</dbReference>
<name>A0AAD5G7N6_AMBAR</name>
<keyword evidence="1" id="KW-0648">Protein biosynthesis</keyword>
<dbReference type="PANTHER" id="PTHR44372">
    <property type="entry name" value="ELONGATION FACTOR 1-GAMMA 1-RELATED"/>
    <property type="match status" value="1"/>
</dbReference>
<dbReference type="Pfam" id="PF00647">
    <property type="entry name" value="EF1G"/>
    <property type="match status" value="1"/>
</dbReference>
<dbReference type="AlphaFoldDB" id="A0AAD5G7N6"/>
<dbReference type="InterPro" id="IPR044628">
    <property type="entry name" value="EF-1-gamma_plant"/>
</dbReference>
<keyword evidence="1" id="KW-0251">Elongation factor</keyword>
<gene>
    <name evidence="4" type="ORF">M8C21_009537</name>
</gene>
<reference evidence="4" key="1">
    <citation type="submission" date="2022-06" db="EMBL/GenBank/DDBJ databases">
        <title>Uncovering the hologenomic basis of an extraordinary plant invasion.</title>
        <authorList>
            <person name="Bieker V.C."/>
            <person name="Martin M.D."/>
            <person name="Gilbert T."/>
            <person name="Hodgins K."/>
            <person name="Battlay P."/>
            <person name="Petersen B."/>
            <person name="Wilson J."/>
        </authorList>
    </citation>
    <scope>NUCLEOTIDE SEQUENCE</scope>
    <source>
        <strain evidence="4">AA19_3_7</strain>
        <tissue evidence="4">Leaf</tissue>
    </source>
</reference>
<evidence type="ECO:0000313" key="5">
    <source>
        <dbReference type="Proteomes" id="UP001206925"/>
    </source>
</evidence>
<accession>A0AAD5G7N6</accession>
<evidence type="ECO:0000313" key="4">
    <source>
        <dbReference type="EMBL" id="KAI7730451.1"/>
    </source>
</evidence>
<organism evidence="4 5">
    <name type="scientific">Ambrosia artemisiifolia</name>
    <name type="common">Common ragweed</name>
    <dbReference type="NCBI Taxonomy" id="4212"/>
    <lineage>
        <taxon>Eukaryota</taxon>
        <taxon>Viridiplantae</taxon>
        <taxon>Streptophyta</taxon>
        <taxon>Embryophyta</taxon>
        <taxon>Tracheophyta</taxon>
        <taxon>Spermatophyta</taxon>
        <taxon>Magnoliopsida</taxon>
        <taxon>eudicotyledons</taxon>
        <taxon>Gunneridae</taxon>
        <taxon>Pentapetalae</taxon>
        <taxon>asterids</taxon>
        <taxon>campanulids</taxon>
        <taxon>Asterales</taxon>
        <taxon>Asteraceae</taxon>
        <taxon>Asteroideae</taxon>
        <taxon>Heliantheae alliance</taxon>
        <taxon>Heliantheae</taxon>
        <taxon>Ambrosia</taxon>
    </lineage>
</organism>
<dbReference type="PROSITE" id="PS50040">
    <property type="entry name" value="EF1G_C"/>
    <property type="match status" value="1"/>
</dbReference>
<protein>
    <recommendedName>
        <fullName evidence="3">EF-1-gamma C-terminal domain-containing protein</fullName>
    </recommendedName>
</protein>
<proteinExistence type="predicted"/>
<evidence type="ECO:0000256" key="2">
    <source>
        <dbReference type="SAM" id="MobiDB-lite"/>
    </source>
</evidence>
<comment type="caution">
    <text evidence="4">The sequence shown here is derived from an EMBL/GenBank/DDBJ whole genome shotgun (WGS) entry which is preliminary data.</text>
</comment>
<feature type="region of interest" description="Disordered" evidence="2">
    <location>
        <begin position="26"/>
        <end position="45"/>
    </location>
</feature>
<dbReference type="SMART" id="SM01183">
    <property type="entry name" value="EF1G"/>
    <property type="match status" value="1"/>
</dbReference>
<dbReference type="Gene3D" id="3.30.70.1010">
    <property type="entry name" value="Translation elongation factor EF1B, gamma chain, conserved domain"/>
    <property type="match status" value="1"/>
</dbReference>
<dbReference type="GO" id="GO:0004364">
    <property type="term" value="F:glutathione transferase activity"/>
    <property type="evidence" value="ECO:0007669"/>
    <property type="project" value="InterPro"/>
</dbReference>
<dbReference type="InterPro" id="IPR001662">
    <property type="entry name" value="EF1B_G_C"/>
</dbReference>
<evidence type="ECO:0000256" key="1">
    <source>
        <dbReference type="PROSITE-ProRule" id="PRU00519"/>
    </source>
</evidence>
<dbReference type="PANTHER" id="PTHR44372:SF1">
    <property type="entry name" value="ELONGATION FACTOR 1-GAMMA 3"/>
    <property type="match status" value="1"/>
</dbReference>
<dbReference type="SUPFAM" id="SSF89942">
    <property type="entry name" value="eEF1-gamma domain"/>
    <property type="match status" value="1"/>
</dbReference>
<dbReference type="GO" id="GO:0003746">
    <property type="term" value="F:translation elongation factor activity"/>
    <property type="evidence" value="ECO:0007669"/>
    <property type="project" value="UniProtKB-UniRule"/>
</dbReference>
<feature type="domain" description="EF-1-gamma C-terminal" evidence="3">
    <location>
        <begin position="154"/>
        <end position="209"/>
    </location>
</feature>